<accession>A0A1I5W6D4</accession>
<dbReference type="InterPro" id="IPR016156">
    <property type="entry name" value="FAD/NAD-linked_Rdtase_dimer_sf"/>
</dbReference>
<comment type="similarity">
    <text evidence="2 13">Belongs to the class-I pyridine nucleotide-disulfide oxidoreductase family.</text>
</comment>
<feature type="domain" description="Pyridine nucleotide-disulphide oxidoreductase dimerisation" evidence="14">
    <location>
        <begin position="354"/>
        <end position="463"/>
    </location>
</feature>
<dbReference type="InterPro" id="IPR050151">
    <property type="entry name" value="Class-I_Pyr_Nuc-Dis_Oxidored"/>
</dbReference>
<evidence type="ECO:0000256" key="7">
    <source>
        <dbReference type="ARBA" id="ARBA00022827"/>
    </source>
</evidence>
<evidence type="ECO:0000313" key="17">
    <source>
        <dbReference type="Proteomes" id="UP000182762"/>
    </source>
</evidence>
<evidence type="ECO:0000256" key="6">
    <source>
        <dbReference type="ARBA" id="ARBA00022630"/>
    </source>
</evidence>
<dbReference type="SUPFAM" id="SSF51905">
    <property type="entry name" value="FAD/NAD(P)-binding domain"/>
    <property type="match status" value="1"/>
</dbReference>
<comment type="cofactor">
    <cofactor evidence="13">
        <name>FAD</name>
        <dbReference type="ChEBI" id="CHEBI:57692"/>
    </cofactor>
    <text evidence="13">Binds 1 FAD per subunit.</text>
</comment>
<protein>
    <recommendedName>
        <fullName evidence="4 13">Dihydrolipoyl dehydrogenase</fullName>
        <ecNumber evidence="3 13">1.8.1.4</ecNumber>
    </recommendedName>
</protein>
<dbReference type="InterPro" id="IPR006258">
    <property type="entry name" value="Lipoamide_DH"/>
</dbReference>
<evidence type="ECO:0000256" key="8">
    <source>
        <dbReference type="ARBA" id="ARBA00023002"/>
    </source>
</evidence>
<keyword evidence="11 13" id="KW-0676">Redox-active center</keyword>
<dbReference type="InterPro" id="IPR001100">
    <property type="entry name" value="Pyr_nuc-diS_OxRdtase"/>
</dbReference>
<evidence type="ECO:0000256" key="9">
    <source>
        <dbReference type="ARBA" id="ARBA00023027"/>
    </source>
</evidence>
<proteinExistence type="inferred from homology"/>
<dbReference type="PANTHER" id="PTHR22912:SF217">
    <property type="entry name" value="DIHYDROLIPOYL DEHYDROGENASE"/>
    <property type="match status" value="1"/>
</dbReference>
<dbReference type="Pfam" id="PF07992">
    <property type="entry name" value="Pyr_redox_2"/>
    <property type="match status" value="1"/>
</dbReference>
<reference evidence="16 17" key="1">
    <citation type="submission" date="2016-10" db="EMBL/GenBank/DDBJ databases">
        <authorList>
            <person name="Varghese N."/>
            <person name="Submissions S."/>
        </authorList>
    </citation>
    <scope>NUCLEOTIDE SEQUENCE [LARGE SCALE GENOMIC DNA]</scope>
    <source>
        <strain evidence="16 17">DSM 13796</strain>
    </source>
</reference>
<keyword evidence="5" id="KW-0963">Cytoplasm</keyword>
<evidence type="ECO:0000256" key="2">
    <source>
        <dbReference type="ARBA" id="ARBA00007532"/>
    </source>
</evidence>
<keyword evidence="9 13" id="KW-0520">NAD</keyword>
<dbReference type="PRINTS" id="PR00368">
    <property type="entry name" value="FADPNR"/>
</dbReference>
<evidence type="ECO:0000256" key="4">
    <source>
        <dbReference type="ARBA" id="ARBA00016961"/>
    </source>
</evidence>
<dbReference type="EC" id="1.8.1.4" evidence="3 13"/>
<dbReference type="PRINTS" id="PR00411">
    <property type="entry name" value="PNDRDTASEI"/>
</dbReference>
<comment type="catalytic activity">
    <reaction evidence="12 13">
        <text>N(6)-[(R)-dihydrolipoyl]-L-lysyl-[protein] + NAD(+) = N(6)-[(R)-lipoyl]-L-lysyl-[protein] + NADH + H(+)</text>
        <dbReference type="Rhea" id="RHEA:15045"/>
        <dbReference type="Rhea" id="RHEA-COMP:10474"/>
        <dbReference type="Rhea" id="RHEA-COMP:10475"/>
        <dbReference type="ChEBI" id="CHEBI:15378"/>
        <dbReference type="ChEBI" id="CHEBI:57540"/>
        <dbReference type="ChEBI" id="CHEBI:57945"/>
        <dbReference type="ChEBI" id="CHEBI:83099"/>
        <dbReference type="ChEBI" id="CHEBI:83100"/>
        <dbReference type="EC" id="1.8.1.4"/>
    </reaction>
</comment>
<comment type="subcellular location">
    <subcellularLocation>
        <location evidence="1">Cytoplasm</location>
    </subcellularLocation>
</comment>
<keyword evidence="8 13" id="KW-0560">Oxidoreductase</keyword>
<gene>
    <name evidence="16" type="ORF">SAMN02745910_00419</name>
</gene>
<comment type="miscellaneous">
    <text evidence="13">The active site is a redox-active disulfide bond.</text>
</comment>
<name>A0A1I5W6D4_9BACI</name>
<evidence type="ECO:0000256" key="13">
    <source>
        <dbReference type="RuleBase" id="RU003692"/>
    </source>
</evidence>
<evidence type="ECO:0000313" key="16">
    <source>
        <dbReference type="EMBL" id="SFQ15302.1"/>
    </source>
</evidence>
<dbReference type="InterPro" id="IPR012999">
    <property type="entry name" value="Pyr_OxRdtase_I_AS"/>
</dbReference>
<dbReference type="PIRSF" id="PIRSF000350">
    <property type="entry name" value="Mercury_reductase_MerA"/>
    <property type="match status" value="1"/>
</dbReference>
<dbReference type="RefSeq" id="WP_061801925.1">
    <property type="nucleotide sequence ID" value="NZ_FOXX01000001.1"/>
</dbReference>
<evidence type="ECO:0000256" key="1">
    <source>
        <dbReference type="ARBA" id="ARBA00004496"/>
    </source>
</evidence>
<dbReference type="GeneID" id="93709192"/>
<evidence type="ECO:0000256" key="10">
    <source>
        <dbReference type="ARBA" id="ARBA00023157"/>
    </source>
</evidence>
<dbReference type="Pfam" id="PF02852">
    <property type="entry name" value="Pyr_redox_dim"/>
    <property type="match status" value="1"/>
</dbReference>
<dbReference type="PROSITE" id="PS00076">
    <property type="entry name" value="PYRIDINE_REDOX_1"/>
    <property type="match status" value="1"/>
</dbReference>
<keyword evidence="17" id="KW-1185">Reference proteome</keyword>
<dbReference type="InterPro" id="IPR004099">
    <property type="entry name" value="Pyr_nucl-diS_OxRdtase_dimer"/>
</dbReference>
<keyword evidence="6 13" id="KW-0285">Flavoprotein</keyword>
<dbReference type="InterPro" id="IPR023753">
    <property type="entry name" value="FAD/NAD-binding_dom"/>
</dbReference>
<comment type="caution">
    <text evidence="16">The sequence shown here is derived from an EMBL/GenBank/DDBJ whole genome shotgun (WGS) entry which is preliminary data.</text>
</comment>
<dbReference type="InterPro" id="IPR036188">
    <property type="entry name" value="FAD/NAD-bd_sf"/>
</dbReference>
<dbReference type="Gene3D" id="3.50.50.60">
    <property type="entry name" value="FAD/NAD(P)-binding domain"/>
    <property type="match status" value="2"/>
</dbReference>
<keyword evidence="10" id="KW-1015">Disulfide bond</keyword>
<organism evidence="16 17">
    <name type="scientific">Priestia endophytica DSM 13796</name>
    <dbReference type="NCBI Taxonomy" id="1121089"/>
    <lineage>
        <taxon>Bacteria</taxon>
        <taxon>Bacillati</taxon>
        <taxon>Bacillota</taxon>
        <taxon>Bacilli</taxon>
        <taxon>Bacillales</taxon>
        <taxon>Bacillaceae</taxon>
        <taxon>Priestia</taxon>
    </lineage>
</organism>
<evidence type="ECO:0000256" key="11">
    <source>
        <dbReference type="ARBA" id="ARBA00023284"/>
    </source>
</evidence>
<evidence type="ECO:0000256" key="3">
    <source>
        <dbReference type="ARBA" id="ARBA00012608"/>
    </source>
</evidence>
<evidence type="ECO:0000259" key="15">
    <source>
        <dbReference type="Pfam" id="PF07992"/>
    </source>
</evidence>
<keyword evidence="7 13" id="KW-0274">FAD</keyword>
<dbReference type="Gene3D" id="3.30.390.30">
    <property type="match status" value="1"/>
</dbReference>
<dbReference type="SUPFAM" id="SSF55424">
    <property type="entry name" value="FAD/NAD-linked reductases, dimerisation (C-terminal) domain"/>
    <property type="match status" value="1"/>
</dbReference>
<dbReference type="Proteomes" id="UP000182762">
    <property type="component" value="Unassembled WGS sequence"/>
</dbReference>
<evidence type="ECO:0000259" key="14">
    <source>
        <dbReference type="Pfam" id="PF02852"/>
    </source>
</evidence>
<dbReference type="PANTHER" id="PTHR22912">
    <property type="entry name" value="DISULFIDE OXIDOREDUCTASE"/>
    <property type="match status" value="1"/>
</dbReference>
<dbReference type="NCBIfam" id="TIGR01350">
    <property type="entry name" value="lipoamide_DH"/>
    <property type="match status" value="1"/>
</dbReference>
<feature type="domain" description="FAD/NAD(P)-binding" evidence="15">
    <location>
        <begin position="5"/>
        <end position="334"/>
    </location>
</feature>
<sequence length="473" mass="50699">MSKEYDVVIIGGGTGGYVAAIRASQLGFSTAIVEKNKLGGTCLHAGCIPSKALLKSAEVFQTAKHSEDYGILSSQVELDFSKVQQRKEQIVEKLYSGVQYLMKKGKIDVYEGTGRMLGPSIFSPMAGSISVEFTNGDENEVLIPKNVILATGSRPNTLPNLEVDGETVITSDEALKMEKLPTSIIIVGGGVIGVEWASMLCDFGVSVTIVEYSERILPTEDEDVSKEMHRALVSRGVEIVTGAQVLPETLQKEAEVVIEAQTSNGKQTFKGERLLLSVGRKANTEGIGIENTSIELDRGFIMTNEYYQTKESHIYAIGDVIGGLQLAHVASHEGIKAVEHIAGRTPIPMRSTDIPRCVYSSPQAASVGLTEEEAIKNGFHVKVGKFPFQAVGKALISGEESGFAKIIADKETDDLLGVHLIGPNVTELISEAGLAKVLDATPWEMAHAVHPHPSLSEVLGEAALSVDGKAIHF</sequence>
<evidence type="ECO:0000256" key="5">
    <source>
        <dbReference type="ARBA" id="ARBA00022490"/>
    </source>
</evidence>
<evidence type="ECO:0000256" key="12">
    <source>
        <dbReference type="ARBA" id="ARBA00049187"/>
    </source>
</evidence>
<dbReference type="EMBL" id="FOXX01000001">
    <property type="protein sequence ID" value="SFQ15302.1"/>
    <property type="molecule type" value="Genomic_DNA"/>
</dbReference>